<dbReference type="InterPro" id="IPR003333">
    <property type="entry name" value="CMAS"/>
</dbReference>
<dbReference type="PANTHER" id="PTHR43667:SF1">
    <property type="entry name" value="CYCLOPROPANE-FATTY-ACYL-PHOSPHOLIPID SYNTHASE"/>
    <property type="match status" value="1"/>
</dbReference>
<evidence type="ECO:0000256" key="1">
    <source>
        <dbReference type="ARBA" id="ARBA00010815"/>
    </source>
</evidence>
<organism evidence="7 8">
    <name type="scientific">Bifidobacterium bifidum</name>
    <dbReference type="NCBI Taxonomy" id="1681"/>
    <lineage>
        <taxon>Bacteria</taxon>
        <taxon>Bacillati</taxon>
        <taxon>Actinomycetota</taxon>
        <taxon>Actinomycetes</taxon>
        <taxon>Bifidobacteriales</taxon>
        <taxon>Bifidobacteriaceae</taxon>
        <taxon>Bifidobacterium</taxon>
    </lineage>
</organism>
<evidence type="ECO:0000256" key="4">
    <source>
        <dbReference type="ARBA" id="ARBA00022691"/>
    </source>
</evidence>
<dbReference type="InterPro" id="IPR029063">
    <property type="entry name" value="SAM-dependent_MTases_sf"/>
</dbReference>
<dbReference type="AlphaFoldDB" id="A0A0E2ZAB8"/>
<comment type="caution">
    <text evidence="7">The sequence shown here is derived from an EMBL/GenBank/DDBJ whole genome shotgun (WGS) entry which is preliminary data.</text>
</comment>
<evidence type="ECO:0000313" key="7">
    <source>
        <dbReference type="EMBL" id="KAB7486279.1"/>
    </source>
</evidence>
<dbReference type="CDD" id="cd02440">
    <property type="entry name" value="AdoMet_MTases"/>
    <property type="match status" value="1"/>
</dbReference>
<dbReference type="GO" id="GO:0032259">
    <property type="term" value="P:methylation"/>
    <property type="evidence" value="ECO:0007669"/>
    <property type="project" value="UniProtKB-KW"/>
</dbReference>
<keyword evidence="2 7" id="KW-0489">Methyltransferase</keyword>
<dbReference type="GeneID" id="93092971"/>
<evidence type="ECO:0000256" key="3">
    <source>
        <dbReference type="ARBA" id="ARBA00022679"/>
    </source>
</evidence>
<sequence length="434" mass="48761">MGSGKTMLVSEMAQAVLKEDAPVCIEAFDGSTFGPEDADLQVRVTSPKAIYQLASNLNEIGLARAYILGYFDIEGLDVADPYPQLRKLVELASYIRKPSPLELARMGAAVLSHGYHKVEVPQSEGPSKFERIKSGLFPHTEKADSETVSFHYDLSNEFYADFIGPSMTYTCAVFDTPDMSLDDAQRNKIDLVLDKLDLKPGDRMLDIGCGWGALVIAAAKRGIKALGVSLSHEQIEYGQEWIRREGLENLAELRVMDYREVPERDFDGITSVGMMEHVGAKNYRHYFDEMFKLLKPAGRLLNHQITISKDKPNNRPGTDEFLDRYIFPDGDLASPGFIESALHDAGFEVVNQENLRQHYALTLHHWNANLKANWADAVKQVGYERAKVYGLYLAACELNFELNGIQVHQFLAVKPDKEGLPKGNWYPLRPWWAA</sequence>
<keyword evidence="5" id="KW-0443">Lipid metabolism</keyword>
<dbReference type="PANTHER" id="PTHR43667">
    <property type="entry name" value="CYCLOPROPANE-FATTY-ACYL-PHOSPHOLIPID SYNTHASE"/>
    <property type="match status" value="1"/>
</dbReference>
<dbReference type="Gene3D" id="3.40.50.150">
    <property type="entry name" value="Vaccinia Virus protein VP39"/>
    <property type="match status" value="1"/>
</dbReference>
<evidence type="ECO:0000256" key="6">
    <source>
        <dbReference type="PIRSR" id="PIRSR003085-1"/>
    </source>
</evidence>
<reference evidence="7 8" key="1">
    <citation type="journal article" date="2019" name="Nat. Med.">
        <title>A library of human gut bacterial isolates paired with longitudinal multiomics data enables mechanistic microbiome research.</title>
        <authorList>
            <person name="Poyet M."/>
            <person name="Groussin M."/>
            <person name="Gibbons S.M."/>
            <person name="Avila-Pacheco J."/>
            <person name="Jiang X."/>
            <person name="Kearney S.M."/>
            <person name="Perrotta A.R."/>
            <person name="Berdy B."/>
            <person name="Zhao S."/>
            <person name="Lieberman T.D."/>
            <person name="Swanson P.K."/>
            <person name="Smith M."/>
            <person name="Roesemann S."/>
            <person name="Alexander J.E."/>
            <person name="Rich S.A."/>
            <person name="Livny J."/>
            <person name="Vlamakis H."/>
            <person name="Clish C."/>
            <person name="Bullock K."/>
            <person name="Deik A."/>
            <person name="Scott J."/>
            <person name="Pierce K.A."/>
            <person name="Xavier R.J."/>
            <person name="Alm E.J."/>
        </authorList>
    </citation>
    <scope>NUCLEOTIDE SEQUENCE [LARGE SCALE GENOMIC DNA]</scope>
    <source>
        <strain evidence="7 8">BIOML-A13</strain>
    </source>
</reference>
<gene>
    <name evidence="7" type="ORF">GBA83_08180</name>
</gene>
<dbReference type="InterPro" id="IPR050723">
    <property type="entry name" value="CFA/CMAS"/>
</dbReference>
<name>A0A0E2ZAB8_BIFBI</name>
<dbReference type="SUPFAM" id="SSF53335">
    <property type="entry name" value="S-adenosyl-L-methionine-dependent methyltransferases"/>
    <property type="match status" value="1"/>
</dbReference>
<evidence type="ECO:0000313" key="8">
    <source>
        <dbReference type="Proteomes" id="UP000451386"/>
    </source>
</evidence>
<dbReference type="Proteomes" id="UP000451386">
    <property type="component" value="Unassembled WGS sequence"/>
</dbReference>
<proteinExistence type="inferred from homology"/>
<keyword evidence="4" id="KW-0949">S-adenosyl-L-methionine</keyword>
<dbReference type="GO" id="GO:0008610">
    <property type="term" value="P:lipid biosynthetic process"/>
    <property type="evidence" value="ECO:0007669"/>
    <property type="project" value="InterPro"/>
</dbReference>
<dbReference type="Pfam" id="PF02353">
    <property type="entry name" value="CMAS"/>
    <property type="match status" value="1"/>
</dbReference>
<dbReference type="RefSeq" id="WP_003814846.1">
    <property type="nucleotide sequence ID" value="NZ_AP024712.1"/>
</dbReference>
<evidence type="ECO:0000256" key="2">
    <source>
        <dbReference type="ARBA" id="ARBA00022603"/>
    </source>
</evidence>
<comment type="similarity">
    <text evidence="1">Belongs to the CFA/CMAS family.</text>
</comment>
<feature type="active site" evidence="6">
    <location>
        <position position="396"/>
    </location>
</feature>
<protein>
    <submittedName>
        <fullName evidence="7">Class I SAM-dependent methyltransferase</fullName>
    </submittedName>
</protein>
<keyword evidence="3 7" id="KW-0808">Transferase</keyword>
<dbReference type="PIRSF" id="PIRSF003085">
    <property type="entry name" value="CMAS"/>
    <property type="match status" value="1"/>
</dbReference>
<dbReference type="EMBL" id="WDOP01000007">
    <property type="protein sequence ID" value="KAB7486279.1"/>
    <property type="molecule type" value="Genomic_DNA"/>
</dbReference>
<dbReference type="GO" id="GO:0008168">
    <property type="term" value="F:methyltransferase activity"/>
    <property type="evidence" value="ECO:0007669"/>
    <property type="project" value="UniProtKB-KW"/>
</dbReference>
<accession>A0A0E2ZAB8</accession>
<evidence type="ECO:0000256" key="5">
    <source>
        <dbReference type="ARBA" id="ARBA00023098"/>
    </source>
</evidence>